<organism evidence="3 4">
    <name type="scientific">Conexibacter arvalis</name>
    <dbReference type="NCBI Taxonomy" id="912552"/>
    <lineage>
        <taxon>Bacteria</taxon>
        <taxon>Bacillati</taxon>
        <taxon>Actinomycetota</taxon>
        <taxon>Thermoleophilia</taxon>
        <taxon>Solirubrobacterales</taxon>
        <taxon>Conexibacteraceae</taxon>
        <taxon>Conexibacter</taxon>
    </lineage>
</organism>
<dbReference type="InterPro" id="IPR032710">
    <property type="entry name" value="NTF2-like_dom_sf"/>
</dbReference>
<dbReference type="InterPro" id="IPR000391">
    <property type="entry name" value="Rng_hydr_dOase-bsu"/>
</dbReference>
<evidence type="ECO:0000313" key="4">
    <source>
        <dbReference type="Proteomes" id="UP000585272"/>
    </source>
</evidence>
<dbReference type="RefSeq" id="WP_183340323.1">
    <property type="nucleotide sequence ID" value="NZ_JACHNU010000001.1"/>
</dbReference>
<proteinExistence type="inferred from homology"/>
<keyword evidence="2" id="KW-0560">Oxidoreductase</keyword>
<name>A0A840IB25_9ACTN</name>
<dbReference type="NCBIfam" id="NF007479">
    <property type="entry name" value="PRK10069.1"/>
    <property type="match status" value="1"/>
</dbReference>
<keyword evidence="3" id="KW-0223">Dioxygenase</keyword>
<protein>
    <submittedName>
        <fullName evidence="3">3-phenylpropionate/cinnamic acid dioxygenase small subunit</fullName>
    </submittedName>
</protein>
<evidence type="ECO:0000256" key="1">
    <source>
        <dbReference type="ARBA" id="ARBA00009570"/>
    </source>
</evidence>
<dbReference type="GO" id="GO:0019380">
    <property type="term" value="P:3-phenylpropionate catabolic process"/>
    <property type="evidence" value="ECO:0007669"/>
    <property type="project" value="TreeGrafter"/>
</dbReference>
<dbReference type="Pfam" id="PF00866">
    <property type="entry name" value="Ring_hydroxyl_B"/>
    <property type="match status" value="1"/>
</dbReference>
<dbReference type="EMBL" id="JACHNU010000001">
    <property type="protein sequence ID" value="MBB4661832.1"/>
    <property type="molecule type" value="Genomic_DNA"/>
</dbReference>
<dbReference type="PANTHER" id="PTHR41534:SF2">
    <property type="entry name" value="3-PHENYLPROPIONATE_CINNAMIC ACID DIOXYGENASE SUBUNIT BETA"/>
    <property type="match status" value="1"/>
</dbReference>
<reference evidence="3 4" key="1">
    <citation type="submission" date="2020-08" db="EMBL/GenBank/DDBJ databases">
        <title>Genomic Encyclopedia of Archaeal and Bacterial Type Strains, Phase II (KMG-II): from individual species to whole genera.</title>
        <authorList>
            <person name="Goeker M."/>
        </authorList>
    </citation>
    <scope>NUCLEOTIDE SEQUENCE [LARGE SCALE GENOMIC DNA]</scope>
    <source>
        <strain evidence="3 4">DSM 23288</strain>
    </source>
</reference>
<dbReference type="SUPFAM" id="SSF54427">
    <property type="entry name" value="NTF2-like"/>
    <property type="match status" value="1"/>
</dbReference>
<sequence>MSAGSIWVLPAEAVSPAARLAAEDFLIAEAAMLDERRFDEWIELFTDDVEYIVPVRTIRRVGNGSDIDWESRHYDDNKASLSLRVRRLSTDVAWSEDPPSFTRRVLGNFRYTPGPAATELTVKTNLLLFRSRGTTGDHDLIAGERTDVLRLVEGELKIAKRHVVLDQAMLGTKNLGVFL</sequence>
<keyword evidence="4" id="KW-1185">Reference proteome</keyword>
<evidence type="ECO:0000256" key="2">
    <source>
        <dbReference type="ARBA" id="ARBA00023002"/>
    </source>
</evidence>
<dbReference type="CDD" id="cd00667">
    <property type="entry name" value="ring_hydroxylating_dioxygenases_beta"/>
    <property type="match status" value="1"/>
</dbReference>
<dbReference type="Gene3D" id="3.10.450.50">
    <property type="match status" value="1"/>
</dbReference>
<evidence type="ECO:0000313" key="3">
    <source>
        <dbReference type="EMBL" id="MBB4661832.1"/>
    </source>
</evidence>
<dbReference type="AlphaFoldDB" id="A0A840IB25"/>
<comment type="caution">
    <text evidence="3">The sequence shown here is derived from an EMBL/GenBank/DDBJ whole genome shotgun (WGS) entry which is preliminary data.</text>
</comment>
<dbReference type="Proteomes" id="UP000585272">
    <property type="component" value="Unassembled WGS sequence"/>
</dbReference>
<dbReference type="PANTHER" id="PTHR41534">
    <property type="entry name" value="BLR3401 PROTEIN"/>
    <property type="match status" value="1"/>
</dbReference>
<gene>
    <name evidence="3" type="ORF">BDZ31_001405</name>
</gene>
<dbReference type="GO" id="GO:0051213">
    <property type="term" value="F:dioxygenase activity"/>
    <property type="evidence" value="ECO:0007669"/>
    <property type="project" value="UniProtKB-KW"/>
</dbReference>
<accession>A0A840IB25</accession>
<comment type="similarity">
    <text evidence="1">Belongs to the bacterial ring-hydroxylating dioxygenase beta subunit family.</text>
</comment>